<dbReference type="EMBL" id="BART01032023">
    <property type="protein sequence ID" value="GAH06757.1"/>
    <property type="molecule type" value="Genomic_DNA"/>
</dbReference>
<gene>
    <name evidence="1" type="ORF">S01H4_55478</name>
</gene>
<evidence type="ECO:0000313" key="1">
    <source>
        <dbReference type="EMBL" id="GAH06757.1"/>
    </source>
</evidence>
<sequence length="29" mass="3442">QSALNKKLFRFVNIRILMDIAGEMWFGKD</sequence>
<organism evidence="1">
    <name type="scientific">marine sediment metagenome</name>
    <dbReference type="NCBI Taxonomy" id="412755"/>
    <lineage>
        <taxon>unclassified sequences</taxon>
        <taxon>metagenomes</taxon>
        <taxon>ecological metagenomes</taxon>
    </lineage>
</organism>
<name>X1CGH9_9ZZZZ</name>
<feature type="non-terminal residue" evidence="1">
    <location>
        <position position="1"/>
    </location>
</feature>
<proteinExistence type="predicted"/>
<accession>X1CGH9</accession>
<dbReference type="AlphaFoldDB" id="X1CGH9"/>
<comment type="caution">
    <text evidence="1">The sequence shown here is derived from an EMBL/GenBank/DDBJ whole genome shotgun (WGS) entry which is preliminary data.</text>
</comment>
<reference evidence="1" key="1">
    <citation type="journal article" date="2014" name="Front. Microbiol.">
        <title>High frequency of phylogenetically diverse reductive dehalogenase-homologous genes in deep subseafloor sedimentary metagenomes.</title>
        <authorList>
            <person name="Kawai M."/>
            <person name="Futagami T."/>
            <person name="Toyoda A."/>
            <person name="Takaki Y."/>
            <person name="Nishi S."/>
            <person name="Hori S."/>
            <person name="Arai W."/>
            <person name="Tsubouchi T."/>
            <person name="Morono Y."/>
            <person name="Uchiyama I."/>
            <person name="Ito T."/>
            <person name="Fujiyama A."/>
            <person name="Inagaki F."/>
            <person name="Takami H."/>
        </authorList>
    </citation>
    <scope>NUCLEOTIDE SEQUENCE</scope>
    <source>
        <strain evidence="1">Expedition CK06-06</strain>
    </source>
</reference>
<protein>
    <submittedName>
        <fullName evidence="1">Uncharacterized protein</fullName>
    </submittedName>
</protein>